<dbReference type="FunFam" id="3.40.50.300:FF:000058">
    <property type="entry name" value="Translation elongation factor 2"/>
    <property type="match status" value="1"/>
</dbReference>
<dbReference type="InterPro" id="IPR009000">
    <property type="entry name" value="Transl_B-barrel_sf"/>
</dbReference>
<dbReference type="InterPro" id="IPR004161">
    <property type="entry name" value="EFTu-like_2"/>
</dbReference>
<organism evidence="10 11">
    <name type="scientific">Gymnopus androsaceus JB14</name>
    <dbReference type="NCBI Taxonomy" id="1447944"/>
    <lineage>
        <taxon>Eukaryota</taxon>
        <taxon>Fungi</taxon>
        <taxon>Dikarya</taxon>
        <taxon>Basidiomycota</taxon>
        <taxon>Agaricomycotina</taxon>
        <taxon>Agaricomycetes</taxon>
        <taxon>Agaricomycetidae</taxon>
        <taxon>Agaricales</taxon>
        <taxon>Marasmiineae</taxon>
        <taxon>Omphalotaceae</taxon>
        <taxon>Gymnopus</taxon>
    </lineage>
</organism>
<dbReference type="Pfam" id="PF03764">
    <property type="entry name" value="EFG_IV"/>
    <property type="match status" value="1"/>
</dbReference>
<dbReference type="InterPro" id="IPR005517">
    <property type="entry name" value="Transl_elong_EFG/EF2_IV"/>
</dbReference>
<dbReference type="GO" id="GO:0005829">
    <property type="term" value="C:cytosol"/>
    <property type="evidence" value="ECO:0007669"/>
    <property type="project" value="TreeGrafter"/>
</dbReference>
<dbReference type="Pfam" id="PF00009">
    <property type="entry name" value="GTP_EFTU"/>
    <property type="match status" value="1"/>
</dbReference>
<dbReference type="CDD" id="cd04096">
    <property type="entry name" value="eEF2_snRNP_like_C"/>
    <property type="match status" value="1"/>
</dbReference>
<keyword evidence="10" id="KW-0378">Hydrolase</keyword>
<comment type="subcellular location">
    <subcellularLocation>
        <location evidence="1">Cytoplasm</location>
    </subcellularLocation>
</comment>
<dbReference type="PANTHER" id="PTHR42908:SF10">
    <property type="entry name" value="EUKARYOTIC TRANSLATION ELONGATION FACTOR 2"/>
    <property type="match status" value="1"/>
</dbReference>
<keyword evidence="7" id="KW-0342">GTP-binding</keyword>
<keyword evidence="5" id="KW-0251">Elongation factor</keyword>
<dbReference type="FunFam" id="3.30.70.240:FF:000003">
    <property type="entry name" value="Translation elongation factor 2"/>
    <property type="match status" value="1"/>
</dbReference>
<dbReference type="Pfam" id="PF14492">
    <property type="entry name" value="EFG_III"/>
    <property type="match status" value="1"/>
</dbReference>
<dbReference type="InterPro" id="IPR041095">
    <property type="entry name" value="EFG_II"/>
</dbReference>
<dbReference type="PROSITE" id="PS00301">
    <property type="entry name" value="G_TR_1"/>
    <property type="match status" value="1"/>
</dbReference>
<dbReference type="Gene3D" id="2.40.30.10">
    <property type="entry name" value="Translation factors"/>
    <property type="match status" value="1"/>
</dbReference>
<proteinExistence type="predicted"/>
<gene>
    <name evidence="10" type="ORF">BT96DRAFT_89929</name>
</gene>
<evidence type="ECO:0000313" key="10">
    <source>
        <dbReference type="EMBL" id="KAE9396999.1"/>
    </source>
</evidence>
<evidence type="ECO:0000256" key="5">
    <source>
        <dbReference type="ARBA" id="ARBA00022768"/>
    </source>
</evidence>
<evidence type="ECO:0000256" key="6">
    <source>
        <dbReference type="ARBA" id="ARBA00022917"/>
    </source>
</evidence>
<dbReference type="CDD" id="cd01681">
    <property type="entry name" value="aeEF2_snRNP_like_IV"/>
    <property type="match status" value="1"/>
</dbReference>
<dbReference type="Gene3D" id="3.30.230.10">
    <property type="match status" value="1"/>
</dbReference>
<dbReference type="GO" id="GO:0003746">
    <property type="term" value="F:translation elongation factor activity"/>
    <property type="evidence" value="ECO:0007669"/>
    <property type="project" value="UniProtKB-KW"/>
</dbReference>
<dbReference type="OrthoDB" id="364892at2759"/>
<dbReference type="InterPro" id="IPR035647">
    <property type="entry name" value="EFG_III/V"/>
</dbReference>
<dbReference type="PROSITE" id="PS51722">
    <property type="entry name" value="G_TR_2"/>
    <property type="match status" value="1"/>
</dbReference>
<keyword evidence="4" id="KW-0547">Nucleotide-binding</keyword>
<dbReference type="GO" id="GO:0043022">
    <property type="term" value="F:ribosome binding"/>
    <property type="evidence" value="ECO:0007669"/>
    <property type="project" value="TreeGrafter"/>
</dbReference>
<dbReference type="FunFam" id="3.30.230.10:FF:000006">
    <property type="entry name" value="Translation elongation factor 2"/>
    <property type="match status" value="1"/>
</dbReference>
<dbReference type="InterPro" id="IPR027417">
    <property type="entry name" value="P-loop_NTPase"/>
</dbReference>
<dbReference type="SUPFAM" id="SSF54980">
    <property type="entry name" value="EF-G C-terminal domain-like"/>
    <property type="match status" value="2"/>
</dbReference>
<dbReference type="InterPro" id="IPR031157">
    <property type="entry name" value="G_TR_CS"/>
</dbReference>
<feature type="domain" description="Tr-type G" evidence="9">
    <location>
        <begin position="17"/>
        <end position="252"/>
    </location>
</feature>
<keyword evidence="11" id="KW-1185">Reference proteome</keyword>
<dbReference type="EMBL" id="ML769504">
    <property type="protein sequence ID" value="KAE9396999.1"/>
    <property type="molecule type" value="Genomic_DNA"/>
</dbReference>
<dbReference type="Pfam" id="PF03144">
    <property type="entry name" value="GTP_EFTU_D2"/>
    <property type="match status" value="1"/>
</dbReference>
<dbReference type="FunFam" id="2.40.30.10:FF:000010">
    <property type="entry name" value="Translation elongation factor 2"/>
    <property type="match status" value="1"/>
</dbReference>
<dbReference type="Gene3D" id="3.30.70.240">
    <property type="match status" value="1"/>
</dbReference>
<sequence>MVNFTVDQLHGLMKKSTNIRNMSVIAHVDHGKSTLADSLVSKAGIIAAGKAGARHMDTREDEKERGITIKSTAISMYFQIDKEDVESIKQKTDGNEFLINLIDSPGHVDFSSEVTAALRVTDGALVVVDCVEGVCVQTETVLRQALTERIKPVVIINKVDRALLELQVDKESLYQSFQRTIESFNVIVTTYQDAALGDVQVYPDRGTVAFGSGLHGWAFTLRQFAARYSKKFGIDKEKMMSKLWGDNFFNPQTRKWTTKSTDADGKPLERAFNAFVLDPIFKIFDAVLNSKKDILGPMLDKLDVKLAQNERDLEGKDLLKVVMRKFLPAGDSMLEMIVINLPSPATAQRYRVETLYEGPMDDESAIGIRDCDPKGPLVVYVSKMVPTSDKSRFYAFGRVFSGTARSGQKIRIQGPNYVPGSGKKDDLFITTIQRTVLMMARSIEPIEDCPAGNIVALAGIDQFLLKSGTLTTSETAYNMKVMRFSVSPVVQVAVEVKNTVDLPKLIEGLKRLAKSDPCVQVLISETGEHIVAGAGELHLEICLKDLQDDHAGVPLKISDPVVPYRETVKAESSIVALSKSQNKHNRLYMKAMPIDEELSKAIEEGKINSRDDLKARARVLADQFGWDITDARKIWCFGPDTTGPNMLVDVTKGVQYLNEIKDSCVAAFQWATKEGVCAEENLRGVRFNMVDVTLHGDAIHRGGGQLIPTCRRVCLAACLLATPALQEPVYLVDIQCPENAIGGVYSCLNRRRGQVFSEEQKPGTPMFTIKAYLPVAESFGFNGDLRSHTAGQAFPQCVFDHWELMAGSPLEKGSKIEEIVTKIRARKGLKPEIPPLDTYYDKL</sequence>
<dbReference type="FunFam" id="3.30.70.870:FF:000002">
    <property type="entry name" value="Translation elongation factor 2"/>
    <property type="match status" value="1"/>
</dbReference>
<dbReference type="Proteomes" id="UP000799118">
    <property type="component" value="Unassembled WGS sequence"/>
</dbReference>
<keyword evidence="6" id="KW-0648">Protein biosynthesis</keyword>
<dbReference type="AlphaFoldDB" id="A0A6A4HEZ8"/>
<dbReference type="SMART" id="SM00889">
    <property type="entry name" value="EFG_IV"/>
    <property type="match status" value="1"/>
</dbReference>
<dbReference type="CDD" id="cd16261">
    <property type="entry name" value="EF2_snRNP_III"/>
    <property type="match status" value="1"/>
</dbReference>
<comment type="function">
    <text evidence="8">Catalyzes the GTP-dependent ribosomal translocation step during translation elongation. During this step, the ribosome changes from the pre-translocational (PRE) to the post-translocational (POST) state as the newly formed A-site-bound peptidyl-tRNA and P-site-bound deacylated tRNA move to the P and E sites, respectively. Catalyzes the coordinated movement of the two tRNA molecules, the mRNA and conformational changes in the ribosome.</text>
</comment>
<evidence type="ECO:0000256" key="2">
    <source>
        <dbReference type="ARBA" id="ARBA00017891"/>
    </source>
</evidence>
<dbReference type="Pfam" id="PF00679">
    <property type="entry name" value="EFG_C"/>
    <property type="match status" value="1"/>
</dbReference>
<evidence type="ECO:0000256" key="7">
    <source>
        <dbReference type="ARBA" id="ARBA00023134"/>
    </source>
</evidence>
<dbReference type="SUPFAM" id="SSF50447">
    <property type="entry name" value="Translation proteins"/>
    <property type="match status" value="1"/>
</dbReference>
<accession>A0A6A4HEZ8</accession>
<dbReference type="Gene3D" id="3.40.50.300">
    <property type="entry name" value="P-loop containing nucleotide triphosphate hydrolases"/>
    <property type="match status" value="1"/>
</dbReference>
<dbReference type="SUPFAM" id="SSF52540">
    <property type="entry name" value="P-loop containing nucleoside triphosphate hydrolases"/>
    <property type="match status" value="1"/>
</dbReference>
<dbReference type="Gene3D" id="3.30.70.870">
    <property type="entry name" value="Elongation Factor G (Translational Gtpase), domain 3"/>
    <property type="match status" value="1"/>
</dbReference>
<dbReference type="NCBIfam" id="TIGR00231">
    <property type="entry name" value="small_GTP"/>
    <property type="match status" value="1"/>
</dbReference>
<protein>
    <recommendedName>
        <fullName evidence="2">Elongation factor 2</fullName>
    </recommendedName>
</protein>
<dbReference type="PANTHER" id="PTHR42908">
    <property type="entry name" value="TRANSLATION ELONGATION FACTOR-RELATED"/>
    <property type="match status" value="1"/>
</dbReference>
<evidence type="ECO:0000256" key="8">
    <source>
        <dbReference type="ARBA" id="ARBA00024731"/>
    </source>
</evidence>
<dbReference type="SMART" id="SM00838">
    <property type="entry name" value="EFG_C"/>
    <property type="match status" value="1"/>
</dbReference>
<dbReference type="CDD" id="cd01885">
    <property type="entry name" value="EF2"/>
    <property type="match status" value="1"/>
</dbReference>
<dbReference type="InterPro" id="IPR000640">
    <property type="entry name" value="EFG_V-like"/>
</dbReference>
<dbReference type="InterPro" id="IPR020568">
    <property type="entry name" value="Ribosomal_Su5_D2-typ_SF"/>
</dbReference>
<dbReference type="GO" id="GO:1990904">
    <property type="term" value="C:ribonucleoprotein complex"/>
    <property type="evidence" value="ECO:0007669"/>
    <property type="project" value="TreeGrafter"/>
</dbReference>
<dbReference type="InterPro" id="IPR005225">
    <property type="entry name" value="Small_GTP-bd"/>
</dbReference>
<keyword evidence="3" id="KW-0963">Cytoplasm</keyword>
<name>A0A6A4HEZ8_9AGAR</name>
<dbReference type="PRINTS" id="PR00315">
    <property type="entry name" value="ELONGATNFCT"/>
</dbReference>
<evidence type="ECO:0000313" key="11">
    <source>
        <dbReference type="Proteomes" id="UP000799118"/>
    </source>
</evidence>
<dbReference type="InterPro" id="IPR000795">
    <property type="entry name" value="T_Tr_GTP-bd_dom"/>
</dbReference>
<evidence type="ECO:0000259" key="9">
    <source>
        <dbReference type="PROSITE" id="PS51722"/>
    </source>
</evidence>
<dbReference type="GO" id="GO:0003924">
    <property type="term" value="F:GTPase activity"/>
    <property type="evidence" value="ECO:0007669"/>
    <property type="project" value="InterPro"/>
</dbReference>
<evidence type="ECO:0000256" key="3">
    <source>
        <dbReference type="ARBA" id="ARBA00022490"/>
    </source>
</evidence>
<dbReference type="GO" id="GO:0005525">
    <property type="term" value="F:GTP binding"/>
    <property type="evidence" value="ECO:0007669"/>
    <property type="project" value="UniProtKB-KW"/>
</dbReference>
<evidence type="ECO:0000256" key="1">
    <source>
        <dbReference type="ARBA" id="ARBA00004496"/>
    </source>
</evidence>
<dbReference type="SUPFAM" id="SSF54211">
    <property type="entry name" value="Ribosomal protein S5 domain 2-like"/>
    <property type="match status" value="1"/>
</dbReference>
<dbReference type="InterPro" id="IPR014721">
    <property type="entry name" value="Ribsml_uS5_D2-typ_fold_subgr"/>
</dbReference>
<evidence type="ECO:0000256" key="4">
    <source>
        <dbReference type="ARBA" id="ARBA00022741"/>
    </source>
</evidence>
<reference evidence="10" key="1">
    <citation type="journal article" date="2019" name="Environ. Microbiol.">
        <title>Fungal ecological strategies reflected in gene transcription - a case study of two litter decomposers.</title>
        <authorList>
            <person name="Barbi F."/>
            <person name="Kohler A."/>
            <person name="Barry K."/>
            <person name="Baskaran P."/>
            <person name="Daum C."/>
            <person name="Fauchery L."/>
            <person name="Ihrmark K."/>
            <person name="Kuo A."/>
            <person name="LaButti K."/>
            <person name="Lipzen A."/>
            <person name="Morin E."/>
            <person name="Grigoriev I.V."/>
            <person name="Henrissat B."/>
            <person name="Lindahl B."/>
            <person name="Martin F."/>
        </authorList>
    </citation>
    <scope>NUCLEOTIDE SEQUENCE</scope>
    <source>
        <strain evidence="10">JB14</strain>
    </source>
</reference>